<proteinExistence type="predicted"/>
<dbReference type="PANTHER" id="PTHR37162">
    <property type="entry name" value="HAT FAMILY DIMERISATION DOMAINCONTAINING PROTEIN-RELATED"/>
    <property type="match status" value="1"/>
</dbReference>
<accession>A0ABM1Y206</accession>
<dbReference type="EnsemblMetazoa" id="AALFPA23_004945.R6186">
    <property type="protein sequence ID" value="AALFPA23_004945.P6186"/>
    <property type="gene ID" value="AALFPA23_004945"/>
</dbReference>
<organism evidence="1 2">
    <name type="scientific">Aedes albopictus</name>
    <name type="common">Asian tiger mosquito</name>
    <name type="synonym">Stegomyia albopicta</name>
    <dbReference type="NCBI Taxonomy" id="7160"/>
    <lineage>
        <taxon>Eukaryota</taxon>
        <taxon>Metazoa</taxon>
        <taxon>Ecdysozoa</taxon>
        <taxon>Arthropoda</taxon>
        <taxon>Hexapoda</taxon>
        <taxon>Insecta</taxon>
        <taxon>Pterygota</taxon>
        <taxon>Neoptera</taxon>
        <taxon>Endopterygota</taxon>
        <taxon>Diptera</taxon>
        <taxon>Nematocera</taxon>
        <taxon>Culicoidea</taxon>
        <taxon>Culicidae</taxon>
        <taxon>Culicinae</taxon>
        <taxon>Aedini</taxon>
        <taxon>Aedes</taxon>
        <taxon>Stegomyia</taxon>
    </lineage>
</organism>
<keyword evidence="2" id="KW-1185">Reference proteome</keyword>
<evidence type="ECO:0000313" key="2">
    <source>
        <dbReference type="Proteomes" id="UP000069940"/>
    </source>
</evidence>
<sequence length="778" mass="88189">MFLFFNISTAMSTSYNARYEDAFPWCAPDPKDAKAAVCKWCCKKIRIESMGRVALVSHEKSKTHKSQILVQNTNLKIQHLPSNTSQSNCPLVQRESLALNIPTASSSTEKQNPDVSSVMKKYMLNEQVTKAEILWALETIATHNSYRSAATNTNLFKKMFPDSQIAAKLEMGRTKVAYMITYGLAPYYTNEIFKELNTISELVIGFDETLNKISQRQQMDISVRYWNEKKATVDNRYLGSAFLNSSRAVDLLTGLKLCFERNPALLNNVIQLSMDGPNVNWKLLKDFSGEMRNLRGIPSFDLLSIGSCGLHAVHNAFKDGMKHTKWSLDEFLLSLYHLFKDFPLRRSEYTEITGSNLFPLKFCPVRWIENLSVAERASKMVPFLRVYVTAVTNQREKKMKESHPSFKRSFGAVSQSRRFAVVEKAMSDQMLGPKLAFFISSAAAVEPFLREFQCDAPMAPFLFEELTALIHSTMTKVLKPQCINVKAKAITEIELIDSNTLPTLQVDVGFGVKAAIKSSMAREKISEKTVLQFRNDCKAYYVAFLRKMYDKSPLSHGFTRYISCISPDTIVHSPDIAQKRLESCLDYMVQRDQMAGSVADKVREEFSKVVNMPSVKSSLAAYRRNEQRLDSFWVKLLAETGKDFPSLLVFLKKILILSHGNATLERGFSVNKECLIVNLLEESLVAQRIVHDAILNAGQVSDVEIDKTLIQYARNAHGRYLENLEKKRNEKAQKDDEASKKRATAMVIKELESKKAKILAEAHKEAALLDDQMKSLIK</sequence>
<dbReference type="Proteomes" id="UP000069940">
    <property type="component" value="Unassembled WGS sequence"/>
</dbReference>
<evidence type="ECO:0000313" key="1">
    <source>
        <dbReference type="EnsemblMetazoa" id="AALFPA23_004945.P6186"/>
    </source>
</evidence>
<evidence type="ECO:0008006" key="3">
    <source>
        <dbReference type="Google" id="ProtNLM"/>
    </source>
</evidence>
<dbReference type="GeneID" id="109425775"/>
<dbReference type="PANTHER" id="PTHR37162:SF11">
    <property type="match status" value="1"/>
</dbReference>
<dbReference type="RefSeq" id="XP_019556643.2">
    <property type="nucleotide sequence ID" value="XM_019701098.3"/>
</dbReference>
<protein>
    <recommendedName>
        <fullName evidence="3">HAT C-terminal dimerisation domain-containing protein</fullName>
    </recommendedName>
</protein>
<reference evidence="2" key="1">
    <citation type="journal article" date="2015" name="Proc. Natl. Acad. Sci. U.S.A.">
        <title>Genome sequence of the Asian Tiger mosquito, Aedes albopictus, reveals insights into its biology, genetics, and evolution.</title>
        <authorList>
            <person name="Chen X.G."/>
            <person name="Jiang X."/>
            <person name="Gu J."/>
            <person name="Xu M."/>
            <person name="Wu Y."/>
            <person name="Deng Y."/>
            <person name="Zhang C."/>
            <person name="Bonizzoni M."/>
            <person name="Dermauw W."/>
            <person name="Vontas J."/>
            <person name="Armbruster P."/>
            <person name="Huang X."/>
            <person name="Yang Y."/>
            <person name="Zhang H."/>
            <person name="He W."/>
            <person name="Peng H."/>
            <person name="Liu Y."/>
            <person name="Wu K."/>
            <person name="Chen J."/>
            <person name="Lirakis M."/>
            <person name="Topalis P."/>
            <person name="Van Leeuwen T."/>
            <person name="Hall A.B."/>
            <person name="Jiang X."/>
            <person name="Thorpe C."/>
            <person name="Mueller R.L."/>
            <person name="Sun C."/>
            <person name="Waterhouse R.M."/>
            <person name="Yan G."/>
            <person name="Tu Z.J."/>
            <person name="Fang X."/>
            <person name="James A.A."/>
        </authorList>
    </citation>
    <scope>NUCLEOTIDE SEQUENCE [LARGE SCALE GENOMIC DNA]</scope>
    <source>
        <strain evidence="2">Foshan</strain>
    </source>
</reference>
<reference evidence="1" key="2">
    <citation type="submission" date="2025-05" db="UniProtKB">
        <authorList>
            <consortium name="EnsemblMetazoa"/>
        </authorList>
    </citation>
    <scope>IDENTIFICATION</scope>
    <source>
        <strain evidence="1">Foshan</strain>
    </source>
</reference>
<name>A0ABM1Y206_AEDAL</name>